<evidence type="ECO:0000313" key="2">
    <source>
        <dbReference type="EMBL" id="MPN48911.1"/>
    </source>
</evidence>
<comment type="caution">
    <text evidence="2">The sequence shown here is derived from an EMBL/GenBank/DDBJ whole genome shotgun (WGS) entry which is preliminary data.</text>
</comment>
<dbReference type="AlphaFoldDB" id="A0A645IC29"/>
<protein>
    <submittedName>
        <fullName evidence="2">Uncharacterized protein</fullName>
    </submittedName>
</protein>
<reference evidence="2" key="1">
    <citation type="submission" date="2019-08" db="EMBL/GenBank/DDBJ databases">
        <authorList>
            <person name="Kucharzyk K."/>
            <person name="Murdoch R.W."/>
            <person name="Higgins S."/>
            <person name="Loffler F."/>
        </authorList>
    </citation>
    <scope>NUCLEOTIDE SEQUENCE</scope>
</reference>
<feature type="region of interest" description="Disordered" evidence="1">
    <location>
        <begin position="35"/>
        <end position="57"/>
    </location>
</feature>
<accession>A0A645IC29</accession>
<proteinExistence type="predicted"/>
<name>A0A645IC29_9ZZZZ</name>
<sequence length="74" mass="8569">MLKFKRRKLRRARGLLPQNDHGTGLAVLYQFVSGTENPPAEQNSQKENTTFQEHDTTPLYYFISPRDGFQRLSA</sequence>
<evidence type="ECO:0000256" key="1">
    <source>
        <dbReference type="SAM" id="MobiDB-lite"/>
    </source>
</evidence>
<organism evidence="2">
    <name type="scientific">bioreactor metagenome</name>
    <dbReference type="NCBI Taxonomy" id="1076179"/>
    <lineage>
        <taxon>unclassified sequences</taxon>
        <taxon>metagenomes</taxon>
        <taxon>ecological metagenomes</taxon>
    </lineage>
</organism>
<gene>
    <name evidence="2" type="ORF">SDC9_196524</name>
</gene>
<dbReference type="EMBL" id="VSSQ01111660">
    <property type="protein sequence ID" value="MPN48911.1"/>
    <property type="molecule type" value="Genomic_DNA"/>
</dbReference>
<feature type="compositionally biased region" description="Polar residues" evidence="1">
    <location>
        <begin position="35"/>
        <end position="51"/>
    </location>
</feature>